<keyword evidence="3" id="KW-1185">Reference proteome</keyword>
<proteinExistence type="predicted"/>
<sequence>MGSQGGSWLQAPGLPRDRGLHMGSQGGSWLQAPGLPGDRGLHMGSQGGSWLSQSHVSSSTCSHRGASSGFSLSDLQIVFLWVNSCYLNLNKQLLVEASQDHARDPQGTGSPSTSSVSFMVAACGPSPDDGERRWHRAFSQTRV</sequence>
<feature type="compositionally biased region" description="Polar residues" evidence="1">
    <location>
        <begin position="107"/>
        <end position="117"/>
    </location>
</feature>
<accession>A0A7J7Y0V2</accession>
<dbReference type="Proteomes" id="UP000527355">
    <property type="component" value="Unassembled WGS sequence"/>
</dbReference>
<comment type="caution">
    <text evidence="2">The sequence shown here is derived from an EMBL/GenBank/DDBJ whole genome shotgun (WGS) entry which is preliminary data.</text>
</comment>
<dbReference type="EMBL" id="JABWUV010000005">
    <property type="protein sequence ID" value="KAF6355296.1"/>
    <property type="molecule type" value="Genomic_DNA"/>
</dbReference>
<evidence type="ECO:0000313" key="2">
    <source>
        <dbReference type="EMBL" id="KAF6355296.1"/>
    </source>
</evidence>
<gene>
    <name evidence="2" type="ORF">mMyoMyo1_011467</name>
</gene>
<reference evidence="2 3" key="1">
    <citation type="journal article" date="2020" name="Nature">
        <title>Six reference-quality genomes reveal evolution of bat adaptations.</title>
        <authorList>
            <person name="Jebb D."/>
            <person name="Huang Z."/>
            <person name="Pippel M."/>
            <person name="Hughes G.M."/>
            <person name="Lavrichenko K."/>
            <person name="Devanna P."/>
            <person name="Winkler S."/>
            <person name="Jermiin L.S."/>
            <person name="Skirmuntt E.C."/>
            <person name="Katzourakis A."/>
            <person name="Burkitt-Gray L."/>
            <person name="Ray D.A."/>
            <person name="Sullivan K.A.M."/>
            <person name="Roscito J.G."/>
            <person name="Kirilenko B.M."/>
            <person name="Davalos L.M."/>
            <person name="Corthals A.P."/>
            <person name="Power M.L."/>
            <person name="Jones G."/>
            <person name="Ransome R.D."/>
            <person name="Dechmann D.K.N."/>
            <person name="Locatelli A.G."/>
            <person name="Puechmaille S.J."/>
            <person name="Fedrigo O."/>
            <person name="Jarvis E.D."/>
            <person name="Hiller M."/>
            <person name="Vernes S.C."/>
            <person name="Myers E.W."/>
            <person name="Teeling E.C."/>
        </authorList>
    </citation>
    <scope>NUCLEOTIDE SEQUENCE [LARGE SCALE GENOMIC DNA]</scope>
    <source>
        <strain evidence="2">MMyoMyo1</strain>
        <tissue evidence="2">Flight muscle</tissue>
    </source>
</reference>
<organism evidence="2 3">
    <name type="scientific">Myotis myotis</name>
    <name type="common">Greater mouse-eared bat</name>
    <name type="synonym">Vespertilio myotis</name>
    <dbReference type="NCBI Taxonomy" id="51298"/>
    <lineage>
        <taxon>Eukaryota</taxon>
        <taxon>Metazoa</taxon>
        <taxon>Chordata</taxon>
        <taxon>Craniata</taxon>
        <taxon>Vertebrata</taxon>
        <taxon>Euteleostomi</taxon>
        <taxon>Mammalia</taxon>
        <taxon>Eutheria</taxon>
        <taxon>Laurasiatheria</taxon>
        <taxon>Chiroptera</taxon>
        <taxon>Yangochiroptera</taxon>
        <taxon>Vespertilionidae</taxon>
        <taxon>Myotis</taxon>
    </lineage>
</organism>
<feature type="region of interest" description="Disordered" evidence="1">
    <location>
        <begin position="1"/>
        <end position="27"/>
    </location>
</feature>
<feature type="region of interest" description="Disordered" evidence="1">
    <location>
        <begin position="99"/>
        <end position="143"/>
    </location>
</feature>
<protein>
    <submittedName>
        <fullName evidence="2">Uncharacterized protein</fullName>
    </submittedName>
</protein>
<evidence type="ECO:0000313" key="3">
    <source>
        <dbReference type="Proteomes" id="UP000527355"/>
    </source>
</evidence>
<evidence type="ECO:0000256" key="1">
    <source>
        <dbReference type="SAM" id="MobiDB-lite"/>
    </source>
</evidence>
<name>A0A7J7Y0V2_MYOMY</name>
<dbReference type="AlphaFoldDB" id="A0A7J7Y0V2"/>